<evidence type="ECO:0000256" key="1">
    <source>
        <dbReference type="SAM" id="Phobius"/>
    </source>
</evidence>
<protein>
    <submittedName>
        <fullName evidence="2">Uncharacterized protein</fullName>
    </submittedName>
</protein>
<evidence type="ECO:0000313" key="3">
    <source>
        <dbReference type="Proteomes" id="UP000186817"/>
    </source>
</evidence>
<accession>A0A1Q9CGF1</accession>
<keyword evidence="3" id="KW-1185">Reference proteome</keyword>
<dbReference type="Proteomes" id="UP000186817">
    <property type="component" value="Unassembled WGS sequence"/>
</dbReference>
<organism evidence="2 3">
    <name type="scientific">Symbiodinium microadriaticum</name>
    <name type="common">Dinoflagellate</name>
    <name type="synonym">Zooxanthella microadriatica</name>
    <dbReference type="NCBI Taxonomy" id="2951"/>
    <lineage>
        <taxon>Eukaryota</taxon>
        <taxon>Sar</taxon>
        <taxon>Alveolata</taxon>
        <taxon>Dinophyceae</taxon>
        <taxon>Suessiales</taxon>
        <taxon>Symbiodiniaceae</taxon>
        <taxon>Symbiodinium</taxon>
    </lineage>
</organism>
<sequence length="295" mass="32354">MLWRPEITDRPERNRSKKMLLECDLVFAKANIAPAAQAACKMWVRPAGAPILWELIAEMAAAAGLGTEVPRPQPKRPLGQRIGGSENVLRIDAKSPSKWPSCKLLATSNNKENENDQVARKAHEVRPNPIPSHLVFVIDIVITIITTIIIIVIIMIIIIITVITITIIIIVIIMIIIIITVITITIIIIIIIIIIITIIIITTSTTIVIFFIIFIINVLSISTSSLRTKFYVAICIPVLGSIVLSEYGTSAISLRSSSPELLLSIFGGRKSTSVVGLSTSQMNVQLFAALQHTEK</sequence>
<keyword evidence="1" id="KW-0472">Membrane</keyword>
<comment type="caution">
    <text evidence="2">The sequence shown here is derived from an EMBL/GenBank/DDBJ whole genome shotgun (WGS) entry which is preliminary data.</text>
</comment>
<evidence type="ECO:0000313" key="2">
    <source>
        <dbReference type="EMBL" id="OLP82000.1"/>
    </source>
</evidence>
<dbReference type="OrthoDB" id="2499658at2759"/>
<dbReference type="EMBL" id="LSRX01001232">
    <property type="protein sequence ID" value="OLP82000.1"/>
    <property type="molecule type" value="Genomic_DNA"/>
</dbReference>
<name>A0A1Q9CGF1_SYMMI</name>
<dbReference type="AlphaFoldDB" id="A0A1Q9CGF1"/>
<feature type="transmembrane region" description="Helical" evidence="1">
    <location>
        <begin position="134"/>
        <end position="161"/>
    </location>
</feature>
<keyword evidence="1" id="KW-0812">Transmembrane</keyword>
<feature type="transmembrane region" description="Helical" evidence="1">
    <location>
        <begin position="167"/>
        <end position="200"/>
    </location>
</feature>
<proteinExistence type="predicted"/>
<reference evidence="2 3" key="1">
    <citation type="submission" date="2016-02" db="EMBL/GenBank/DDBJ databases">
        <title>Genome analysis of coral dinoflagellate symbionts highlights evolutionary adaptations to a symbiotic lifestyle.</title>
        <authorList>
            <person name="Aranda M."/>
            <person name="Li Y."/>
            <person name="Liew Y.J."/>
            <person name="Baumgarten S."/>
            <person name="Simakov O."/>
            <person name="Wilson M."/>
            <person name="Piel J."/>
            <person name="Ashoor H."/>
            <person name="Bougouffa S."/>
            <person name="Bajic V.B."/>
            <person name="Ryu T."/>
            <person name="Ravasi T."/>
            <person name="Bayer T."/>
            <person name="Micklem G."/>
            <person name="Kim H."/>
            <person name="Bhak J."/>
            <person name="Lajeunesse T.C."/>
            <person name="Voolstra C.R."/>
        </authorList>
    </citation>
    <scope>NUCLEOTIDE SEQUENCE [LARGE SCALE GENOMIC DNA]</scope>
    <source>
        <strain evidence="2 3">CCMP2467</strain>
    </source>
</reference>
<gene>
    <name evidence="2" type="ORF">AK812_SmicGene37395</name>
</gene>
<keyword evidence="1" id="KW-1133">Transmembrane helix</keyword>
<feature type="transmembrane region" description="Helical" evidence="1">
    <location>
        <begin position="230"/>
        <end position="248"/>
    </location>
</feature>